<name>A0ABV9H2I0_9HYPH</name>
<dbReference type="RefSeq" id="WP_374831510.1">
    <property type="nucleotide sequence ID" value="NZ_JBHEEZ010000009.1"/>
</dbReference>
<evidence type="ECO:0000256" key="1">
    <source>
        <dbReference type="ARBA" id="ARBA00004533"/>
    </source>
</evidence>
<evidence type="ECO:0000256" key="4">
    <source>
        <dbReference type="ARBA" id="ARBA00022840"/>
    </source>
</evidence>
<dbReference type="InterPro" id="IPR003439">
    <property type="entry name" value="ABC_transporter-like_ATP-bd"/>
</dbReference>
<gene>
    <name evidence="6" type="ORF">ACFO1V_01995</name>
</gene>
<protein>
    <submittedName>
        <fullName evidence="6">ABC transporter ATP-binding protein</fullName>
    </submittedName>
</protein>
<accession>A0ABV9H2I0</accession>
<dbReference type="Gene3D" id="3.40.50.300">
    <property type="entry name" value="P-loop containing nucleotide triphosphate hydrolases"/>
    <property type="match status" value="1"/>
</dbReference>
<sequence length="254" mass="27540">MTDTSAKTTPLLQTHKISKQFGGNKVFNEISISLDKGKVLGVIGPNGAGKTTLINVISGQLQPTSGEILLEGRNVTPASFHARSAMGLVRTFQQTKAFKTATVLENLQRAQLFSKKGMALDAPYVTALLDFAGLASRMDQVADTLPYGMQKMLGLMMAFVTEPRILLLDEPAAGLEKDERFFIDRYVEAAMRELGCGVLLVEHDMELVKRLCPRICVLDGGKLIAEGTPAEVLSRRDVIEAYLGSAADEEVSHA</sequence>
<dbReference type="GO" id="GO:0005524">
    <property type="term" value="F:ATP binding"/>
    <property type="evidence" value="ECO:0007669"/>
    <property type="project" value="UniProtKB-KW"/>
</dbReference>
<dbReference type="SMART" id="SM00382">
    <property type="entry name" value="AAA"/>
    <property type="match status" value="1"/>
</dbReference>
<dbReference type="SUPFAM" id="SSF52540">
    <property type="entry name" value="P-loop containing nucleoside triphosphate hydrolases"/>
    <property type="match status" value="1"/>
</dbReference>
<evidence type="ECO:0000259" key="5">
    <source>
        <dbReference type="PROSITE" id="PS50893"/>
    </source>
</evidence>
<keyword evidence="2" id="KW-0813">Transport</keyword>
<comment type="subcellular location">
    <subcellularLocation>
        <location evidence="1">Cell inner membrane</location>
    </subcellularLocation>
</comment>
<comment type="caution">
    <text evidence="6">The sequence shown here is derived from an EMBL/GenBank/DDBJ whole genome shotgun (WGS) entry which is preliminary data.</text>
</comment>
<keyword evidence="3" id="KW-0547">Nucleotide-binding</keyword>
<dbReference type="PANTHER" id="PTHR45772">
    <property type="entry name" value="CONSERVED COMPONENT OF ABC TRANSPORTER FOR NATURAL AMINO ACIDS-RELATED"/>
    <property type="match status" value="1"/>
</dbReference>
<evidence type="ECO:0000256" key="3">
    <source>
        <dbReference type="ARBA" id="ARBA00022741"/>
    </source>
</evidence>
<dbReference type="Pfam" id="PF12399">
    <property type="entry name" value="BCA_ABC_TP_C"/>
    <property type="match status" value="1"/>
</dbReference>
<dbReference type="InterPro" id="IPR003593">
    <property type="entry name" value="AAA+_ATPase"/>
</dbReference>
<keyword evidence="4 6" id="KW-0067">ATP-binding</keyword>
<dbReference type="Pfam" id="PF00005">
    <property type="entry name" value="ABC_tran"/>
    <property type="match status" value="1"/>
</dbReference>
<evidence type="ECO:0000256" key="2">
    <source>
        <dbReference type="ARBA" id="ARBA00022448"/>
    </source>
</evidence>
<evidence type="ECO:0000313" key="6">
    <source>
        <dbReference type="EMBL" id="MFC4624009.1"/>
    </source>
</evidence>
<organism evidence="6 7">
    <name type="scientific">Daeguia caeni</name>
    <dbReference type="NCBI Taxonomy" id="439612"/>
    <lineage>
        <taxon>Bacteria</taxon>
        <taxon>Pseudomonadati</taxon>
        <taxon>Pseudomonadota</taxon>
        <taxon>Alphaproteobacteria</taxon>
        <taxon>Hyphomicrobiales</taxon>
        <taxon>Brucellaceae</taxon>
        <taxon>Daeguia</taxon>
    </lineage>
</organism>
<dbReference type="EMBL" id="JBHSEL010000023">
    <property type="protein sequence ID" value="MFC4624009.1"/>
    <property type="molecule type" value="Genomic_DNA"/>
</dbReference>
<keyword evidence="7" id="KW-1185">Reference proteome</keyword>
<evidence type="ECO:0000313" key="7">
    <source>
        <dbReference type="Proteomes" id="UP001596042"/>
    </source>
</evidence>
<proteinExistence type="predicted"/>
<dbReference type="PANTHER" id="PTHR45772:SF1">
    <property type="entry name" value="ABC TRANSPORTER ATP-BINDING PROTEIN"/>
    <property type="match status" value="1"/>
</dbReference>
<dbReference type="CDD" id="cd03219">
    <property type="entry name" value="ABC_Mj1267_LivG_branched"/>
    <property type="match status" value="1"/>
</dbReference>
<dbReference type="InterPro" id="IPR027417">
    <property type="entry name" value="P-loop_NTPase"/>
</dbReference>
<reference evidence="7" key="1">
    <citation type="journal article" date="2019" name="Int. J. Syst. Evol. Microbiol.">
        <title>The Global Catalogue of Microorganisms (GCM) 10K type strain sequencing project: providing services to taxonomists for standard genome sequencing and annotation.</title>
        <authorList>
            <consortium name="The Broad Institute Genomics Platform"/>
            <consortium name="The Broad Institute Genome Sequencing Center for Infectious Disease"/>
            <person name="Wu L."/>
            <person name="Ma J."/>
        </authorList>
    </citation>
    <scope>NUCLEOTIDE SEQUENCE [LARGE SCALE GENOMIC DNA]</scope>
    <source>
        <strain evidence="7">CGMCC 1.15731</strain>
    </source>
</reference>
<dbReference type="PROSITE" id="PS50893">
    <property type="entry name" value="ABC_TRANSPORTER_2"/>
    <property type="match status" value="1"/>
</dbReference>
<feature type="domain" description="ABC transporter" evidence="5">
    <location>
        <begin position="12"/>
        <end position="245"/>
    </location>
</feature>
<dbReference type="InterPro" id="IPR032823">
    <property type="entry name" value="BCA_ABC_TP_C"/>
</dbReference>
<dbReference type="Proteomes" id="UP001596042">
    <property type="component" value="Unassembled WGS sequence"/>
</dbReference>
<dbReference type="InterPro" id="IPR051120">
    <property type="entry name" value="ABC_AA/LPS_Transport"/>
</dbReference>